<dbReference type="EMBL" id="PJQY01000097">
    <property type="protein sequence ID" value="PQQ18768.1"/>
    <property type="molecule type" value="Genomic_DNA"/>
</dbReference>
<proteinExistence type="predicted"/>
<dbReference type="AlphaFoldDB" id="A0A314ZNH2"/>
<sequence length="99" mass="10714">MNNVDSGSVYQLGSGLSCIQPQPNFDSAQRLLDPNRTCTRLTRPYISKIGLNRTSCTANPNNDHDGCGLTGIILTSEEARGFREIKLNGAEDDAVVESN</sequence>
<gene>
    <name evidence="1" type="ORF">Pyn_30470</name>
</gene>
<name>A0A314ZNH2_PRUYE</name>
<protein>
    <submittedName>
        <fullName evidence="1">Uncharacterized protein</fullName>
    </submittedName>
</protein>
<evidence type="ECO:0000313" key="2">
    <source>
        <dbReference type="Proteomes" id="UP000250321"/>
    </source>
</evidence>
<organism evidence="1 2">
    <name type="scientific">Prunus yedoensis var. nudiflora</name>
    <dbReference type="NCBI Taxonomy" id="2094558"/>
    <lineage>
        <taxon>Eukaryota</taxon>
        <taxon>Viridiplantae</taxon>
        <taxon>Streptophyta</taxon>
        <taxon>Embryophyta</taxon>
        <taxon>Tracheophyta</taxon>
        <taxon>Spermatophyta</taxon>
        <taxon>Magnoliopsida</taxon>
        <taxon>eudicotyledons</taxon>
        <taxon>Gunneridae</taxon>
        <taxon>Pentapetalae</taxon>
        <taxon>rosids</taxon>
        <taxon>fabids</taxon>
        <taxon>Rosales</taxon>
        <taxon>Rosaceae</taxon>
        <taxon>Amygdaloideae</taxon>
        <taxon>Amygdaleae</taxon>
        <taxon>Prunus</taxon>
    </lineage>
</organism>
<accession>A0A314ZNH2</accession>
<dbReference type="Proteomes" id="UP000250321">
    <property type="component" value="Unassembled WGS sequence"/>
</dbReference>
<keyword evidence="2" id="KW-1185">Reference proteome</keyword>
<comment type="caution">
    <text evidence="1">The sequence shown here is derived from an EMBL/GenBank/DDBJ whole genome shotgun (WGS) entry which is preliminary data.</text>
</comment>
<reference evidence="1 2" key="1">
    <citation type="submission" date="2018-02" db="EMBL/GenBank/DDBJ databases">
        <title>Draft genome of wild Prunus yedoensis var. nudiflora.</title>
        <authorList>
            <person name="Baek S."/>
            <person name="Kim J.-H."/>
            <person name="Choi K."/>
            <person name="Kim G.-B."/>
            <person name="Cho A."/>
            <person name="Jang H."/>
            <person name="Shin C.-H."/>
            <person name="Yu H.-J."/>
            <person name="Mun J.-H."/>
        </authorList>
    </citation>
    <scope>NUCLEOTIDE SEQUENCE [LARGE SCALE GENOMIC DNA]</scope>
    <source>
        <strain evidence="2">cv. Jeju island</strain>
        <tissue evidence="1">Leaf</tissue>
    </source>
</reference>
<evidence type="ECO:0000313" key="1">
    <source>
        <dbReference type="EMBL" id="PQQ18768.1"/>
    </source>
</evidence>